<comment type="caution">
    <text evidence="8">The sequence shown here is derived from an EMBL/GenBank/DDBJ whole genome shotgun (WGS) entry which is preliminary data.</text>
</comment>
<evidence type="ECO:0000313" key="9">
    <source>
        <dbReference type="Proteomes" id="UP000299211"/>
    </source>
</evidence>
<evidence type="ECO:0000313" key="10">
    <source>
        <dbReference type="Proteomes" id="UP000302139"/>
    </source>
</evidence>
<keyword evidence="4 5" id="KW-0472">Membrane</keyword>
<evidence type="ECO:0000259" key="6">
    <source>
        <dbReference type="PROSITE" id="PS50850"/>
    </source>
</evidence>
<evidence type="ECO:0000256" key="2">
    <source>
        <dbReference type="ARBA" id="ARBA00022692"/>
    </source>
</evidence>
<evidence type="ECO:0000256" key="4">
    <source>
        <dbReference type="ARBA" id="ARBA00023136"/>
    </source>
</evidence>
<feature type="domain" description="Major facilitator superfamily (MFS) profile" evidence="6">
    <location>
        <begin position="1"/>
        <end position="121"/>
    </location>
</feature>
<accession>A0A4D4MGK1</accession>
<dbReference type="PROSITE" id="PS50850">
    <property type="entry name" value="MFS"/>
    <property type="match status" value="1"/>
</dbReference>
<dbReference type="RefSeq" id="WP_242432284.1">
    <property type="nucleotide sequence ID" value="NZ_BAABTN010000015.1"/>
</dbReference>
<evidence type="ECO:0000313" key="8">
    <source>
        <dbReference type="EMBL" id="GDY71181.1"/>
    </source>
</evidence>
<dbReference type="InterPro" id="IPR036259">
    <property type="entry name" value="MFS_trans_sf"/>
</dbReference>
<dbReference type="Gene3D" id="1.20.1250.20">
    <property type="entry name" value="MFS general substrate transporter like domains"/>
    <property type="match status" value="1"/>
</dbReference>
<feature type="transmembrane region" description="Helical" evidence="5">
    <location>
        <begin position="66"/>
        <end position="86"/>
    </location>
</feature>
<evidence type="ECO:0000313" key="7">
    <source>
        <dbReference type="EMBL" id="GDY68446.1"/>
    </source>
</evidence>
<dbReference type="EMBL" id="BJHY01000001">
    <property type="protein sequence ID" value="GDY71181.1"/>
    <property type="molecule type" value="Genomic_DNA"/>
</dbReference>
<keyword evidence="3 5" id="KW-1133">Transmembrane helix</keyword>
<dbReference type="SUPFAM" id="SSF103473">
    <property type="entry name" value="MFS general substrate transporter"/>
    <property type="match status" value="1"/>
</dbReference>
<evidence type="ECO:0000256" key="3">
    <source>
        <dbReference type="ARBA" id="ARBA00022989"/>
    </source>
</evidence>
<dbReference type="AlphaFoldDB" id="A0A4D4MGK1"/>
<reference evidence="7 10" key="2">
    <citation type="submission" date="2019-04" db="EMBL/GenBank/DDBJ databases">
        <title>Draft genome sequences of Streptomyces avermitilis NBRC 14893.</title>
        <authorList>
            <person name="Komaki H."/>
            <person name="Tamura T."/>
            <person name="Hosoyama A."/>
        </authorList>
    </citation>
    <scope>NUCLEOTIDE SEQUENCE [LARGE SCALE GENOMIC DNA]</scope>
    <source>
        <strain evidence="7 10">NBRC 14893</strain>
    </source>
</reference>
<keyword evidence="2 5" id="KW-0812">Transmembrane</keyword>
<organism evidence="8 9">
    <name type="scientific">Streptomyces avermitilis</name>
    <dbReference type="NCBI Taxonomy" id="33903"/>
    <lineage>
        <taxon>Bacteria</taxon>
        <taxon>Bacillati</taxon>
        <taxon>Actinomycetota</taxon>
        <taxon>Actinomycetes</taxon>
        <taxon>Kitasatosporales</taxon>
        <taxon>Streptomycetaceae</taxon>
        <taxon>Streptomyces</taxon>
    </lineage>
</organism>
<feature type="transmembrane region" description="Helical" evidence="5">
    <location>
        <begin position="35"/>
        <end position="54"/>
    </location>
</feature>
<dbReference type="Proteomes" id="UP000302139">
    <property type="component" value="Unassembled WGS sequence"/>
</dbReference>
<name>A0A4D4MGK1_STRAX</name>
<evidence type="ECO:0000256" key="5">
    <source>
        <dbReference type="SAM" id="Phobius"/>
    </source>
</evidence>
<gene>
    <name evidence="7" type="ORF">SAV14893_078390</name>
    <name evidence="8" type="ORF">SAV31267_006660</name>
</gene>
<dbReference type="GO" id="GO:0005886">
    <property type="term" value="C:plasma membrane"/>
    <property type="evidence" value="ECO:0007669"/>
    <property type="project" value="UniProtKB-SubCell"/>
</dbReference>
<protein>
    <recommendedName>
        <fullName evidence="6">Major facilitator superfamily (MFS) profile domain-containing protein</fullName>
    </recommendedName>
</protein>
<dbReference type="Proteomes" id="UP000299211">
    <property type="component" value="Unassembled WGS sequence"/>
</dbReference>
<dbReference type="GO" id="GO:0022857">
    <property type="term" value="F:transmembrane transporter activity"/>
    <property type="evidence" value="ECO:0007669"/>
    <property type="project" value="InterPro"/>
</dbReference>
<proteinExistence type="predicted"/>
<dbReference type="EMBL" id="BJHX01000001">
    <property type="protein sequence ID" value="GDY68446.1"/>
    <property type="molecule type" value="Genomic_DNA"/>
</dbReference>
<feature type="transmembrane region" description="Helical" evidence="5">
    <location>
        <begin position="98"/>
        <end position="117"/>
    </location>
</feature>
<reference evidence="8 9" key="1">
    <citation type="submission" date="2019-04" db="EMBL/GenBank/DDBJ databases">
        <title>Draft genome sequences of Streptomyces avermitilis ATCC 31267.</title>
        <authorList>
            <person name="Komaki H."/>
            <person name="Tamura T."/>
            <person name="Hosoyama A."/>
        </authorList>
    </citation>
    <scope>NUCLEOTIDE SEQUENCE [LARGE SCALE GENOMIC DNA]</scope>
    <source>
        <strain evidence="8 9">ATCC 31267</strain>
    </source>
</reference>
<dbReference type="InterPro" id="IPR020846">
    <property type="entry name" value="MFS_dom"/>
</dbReference>
<evidence type="ECO:0000256" key="1">
    <source>
        <dbReference type="ARBA" id="ARBA00004651"/>
    </source>
</evidence>
<sequence>MFQRLASPLRAVLAFALAALTVAVGSFLGGHTVPLAIALLLFVAAVAAAAPAVVETIDAGAAHARGAAVALYGCSMFIGASLGPQLTGALTGLGFGGILRVVAVALVLGVLLALPALRHQRTE</sequence>
<comment type="subcellular location">
    <subcellularLocation>
        <location evidence="1">Cell membrane</location>
        <topology evidence="1">Multi-pass membrane protein</topology>
    </subcellularLocation>
</comment>